<dbReference type="AlphaFoldDB" id="A0A1N7J4U5"/>
<sequence>MMRTLRSIVLNYSAPALQTLSFSLILIFSTSTLAEVIPDRYPESLLYDKPVKVADNVWSAIGQTQYYSYENAGHNNNLSFVIGNDAVLVVNGSASYLLAKALHDEIKQLTDKPVKYVVDENGQSHASLGNNYWKEQGATLIAHVDAAKEIQAHGLEGIASLQAILKERAEGTKIVPIDQTFEDNMTVDLGGITAEIIRFGPAHSPGDISVFIPERNVLIAGDIAFHVRLLPIFPDTNTAEWLETWHSTFSKFAYDKIIVPGHGGPTDFATVDQWTRGYLEFIRGEVAELIEQGGTLADAYQIDQSAYSHLATFEALASKNAGRVFEAMEFE</sequence>
<dbReference type="Gene3D" id="3.60.15.10">
    <property type="entry name" value="Ribonuclease Z/Hydroxyacylglutathione hydrolase-like"/>
    <property type="match status" value="1"/>
</dbReference>
<evidence type="ECO:0000313" key="3">
    <source>
        <dbReference type="EMBL" id="SIS44360.1"/>
    </source>
</evidence>
<dbReference type="PANTHER" id="PTHR42951">
    <property type="entry name" value="METALLO-BETA-LACTAMASE DOMAIN-CONTAINING"/>
    <property type="match status" value="1"/>
</dbReference>
<comment type="similarity">
    <text evidence="1">Belongs to the metallo-beta-lactamase superfamily. Class-B beta-lactamase family.</text>
</comment>
<reference evidence="4" key="1">
    <citation type="submission" date="2017-01" db="EMBL/GenBank/DDBJ databases">
        <authorList>
            <person name="Varghese N."/>
            <person name="Submissions S."/>
        </authorList>
    </citation>
    <scope>NUCLEOTIDE SEQUENCE [LARGE SCALE GENOMIC DNA]</scope>
    <source>
        <strain evidence="4">DSM 22306</strain>
    </source>
</reference>
<dbReference type="EMBL" id="FTOE01000001">
    <property type="protein sequence ID" value="SIS44360.1"/>
    <property type="molecule type" value="Genomic_DNA"/>
</dbReference>
<dbReference type="Proteomes" id="UP000185999">
    <property type="component" value="Unassembled WGS sequence"/>
</dbReference>
<gene>
    <name evidence="3" type="ORF">SAMN05421760_101613</name>
</gene>
<dbReference type="RefSeq" id="WP_238377178.1">
    <property type="nucleotide sequence ID" value="NZ_FTOE01000001.1"/>
</dbReference>
<dbReference type="SMART" id="SM00849">
    <property type="entry name" value="Lactamase_B"/>
    <property type="match status" value="1"/>
</dbReference>
<dbReference type="GO" id="GO:0017001">
    <property type="term" value="P:antibiotic catabolic process"/>
    <property type="evidence" value="ECO:0007669"/>
    <property type="project" value="UniProtKB-ARBA"/>
</dbReference>
<dbReference type="CDD" id="cd16282">
    <property type="entry name" value="metallo-hydrolase-like_MBL-fold"/>
    <property type="match status" value="1"/>
</dbReference>
<proteinExistence type="inferred from homology"/>
<dbReference type="PANTHER" id="PTHR42951:SF4">
    <property type="entry name" value="ACYL-COENZYME A THIOESTERASE MBLAC2"/>
    <property type="match status" value="1"/>
</dbReference>
<keyword evidence="4" id="KW-1185">Reference proteome</keyword>
<dbReference type="STRING" id="619304.SAMN05421760_101613"/>
<evidence type="ECO:0000256" key="1">
    <source>
        <dbReference type="ARBA" id="ARBA00005250"/>
    </source>
</evidence>
<evidence type="ECO:0000313" key="4">
    <source>
        <dbReference type="Proteomes" id="UP000185999"/>
    </source>
</evidence>
<evidence type="ECO:0000259" key="2">
    <source>
        <dbReference type="SMART" id="SM00849"/>
    </source>
</evidence>
<organism evidence="3 4">
    <name type="scientific">Neptunomonas antarctica</name>
    <dbReference type="NCBI Taxonomy" id="619304"/>
    <lineage>
        <taxon>Bacteria</taxon>
        <taxon>Pseudomonadati</taxon>
        <taxon>Pseudomonadota</taxon>
        <taxon>Gammaproteobacteria</taxon>
        <taxon>Oceanospirillales</taxon>
        <taxon>Oceanospirillaceae</taxon>
        <taxon>Neptunomonas</taxon>
    </lineage>
</organism>
<name>A0A1N7J4U5_9GAMM</name>
<feature type="domain" description="Metallo-beta-lactamase" evidence="2">
    <location>
        <begin position="75"/>
        <end position="262"/>
    </location>
</feature>
<dbReference type="InterPro" id="IPR001279">
    <property type="entry name" value="Metallo-B-lactamas"/>
</dbReference>
<dbReference type="SUPFAM" id="SSF56281">
    <property type="entry name" value="Metallo-hydrolase/oxidoreductase"/>
    <property type="match status" value="1"/>
</dbReference>
<dbReference type="Pfam" id="PF00753">
    <property type="entry name" value="Lactamase_B"/>
    <property type="match status" value="1"/>
</dbReference>
<dbReference type="InterPro" id="IPR036866">
    <property type="entry name" value="RibonucZ/Hydroxyglut_hydro"/>
</dbReference>
<accession>A0A1N7J4U5</accession>
<dbReference type="InterPro" id="IPR050855">
    <property type="entry name" value="NDM-1-like"/>
</dbReference>
<protein>
    <submittedName>
        <fullName evidence="3">Glyoxylase, beta-lactamase superfamily II</fullName>
    </submittedName>
</protein>